<gene>
    <name evidence="2" type="ORF">RUM43_008180</name>
</gene>
<evidence type="ECO:0000256" key="1">
    <source>
        <dbReference type="SAM" id="MobiDB-lite"/>
    </source>
</evidence>
<dbReference type="EMBL" id="JAWJWE010000003">
    <property type="protein sequence ID" value="KAK6639904.1"/>
    <property type="molecule type" value="Genomic_DNA"/>
</dbReference>
<dbReference type="AlphaFoldDB" id="A0AAN8S8W9"/>
<feature type="region of interest" description="Disordered" evidence="1">
    <location>
        <begin position="1"/>
        <end position="27"/>
    </location>
</feature>
<organism evidence="2 3">
    <name type="scientific">Polyplax serrata</name>
    <name type="common">Common mouse louse</name>
    <dbReference type="NCBI Taxonomy" id="468196"/>
    <lineage>
        <taxon>Eukaryota</taxon>
        <taxon>Metazoa</taxon>
        <taxon>Ecdysozoa</taxon>
        <taxon>Arthropoda</taxon>
        <taxon>Hexapoda</taxon>
        <taxon>Insecta</taxon>
        <taxon>Pterygota</taxon>
        <taxon>Neoptera</taxon>
        <taxon>Paraneoptera</taxon>
        <taxon>Psocodea</taxon>
        <taxon>Troctomorpha</taxon>
        <taxon>Phthiraptera</taxon>
        <taxon>Anoplura</taxon>
        <taxon>Polyplacidae</taxon>
        <taxon>Polyplax</taxon>
    </lineage>
</organism>
<evidence type="ECO:0000313" key="2">
    <source>
        <dbReference type="EMBL" id="KAK6639904.1"/>
    </source>
</evidence>
<name>A0AAN8S8W9_POLSC</name>
<proteinExistence type="predicted"/>
<evidence type="ECO:0000313" key="3">
    <source>
        <dbReference type="Proteomes" id="UP001372834"/>
    </source>
</evidence>
<protein>
    <submittedName>
        <fullName evidence="2">Uncharacterized protein</fullName>
    </submittedName>
</protein>
<dbReference type="Proteomes" id="UP001372834">
    <property type="component" value="Unassembled WGS sequence"/>
</dbReference>
<sequence length="103" mass="11750">MHMTISLKDTSRRPNNLRKRTSKQTTGHIRTSTGNYFIEPSEQSTDHAKPIEHIIYAMSGDQGLGKEFQHCGLVGEYSRNWFQVRCKEVRRALLIAANMLGTT</sequence>
<accession>A0AAN8S8W9</accession>
<comment type="caution">
    <text evidence="2">The sequence shown here is derived from an EMBL/GenBank/DDBJ whole genome shotgun (WGS) entry which is preliminary data.</text>
</comment>
<reference evidence="2 3" key="1">
    <citation type="submission" date="2023-10" db="EMBL/GenBank/DDBJ databases">
        <title>Genomes of two closely related lineages of the louse Polyplax serrata with different host specificities.</title>
        <authorList>
            <person name="Martinu J."/>
            <person name="Tarabai H."/>
            <person name="Stefka J."/>
            <person name="Hypsa V."/>
        </authorList>
    </citation>
    <scope>NUCLEOTIDE SEQUENCE [LARGE SCALE GENOMIC DNA]</scope>
    <source>
        <strain evidence="2">HR10_N</strain>
    </source>
</reference>